<evidence type="ECO:0000313" key="1">
    <source>
        <dbReference type="EMBL" id="KAK1754093.1"/>
    </source>
</evidence>
<organism evidence="1 2">
    <name type="scientific">Echria macrotheca</name>
    <dbReference type="NCBI Taxonomy" id="438768"/>
    <lineage>
        <taxon>Eukaryota</taxon>
        <taxon>Fungi</taxon>
        <taxon>Dikarya</taxon>
        <taxon>Ascomycota</taxon>
        <taxon>Pezizomycotina</taxon>
        <taxon>Sordariomycetes</taxon>
        <taxon>Sordariomycetidae</taxon>
        <taxon>Sordariales</taxon>
        <taxon>Schizotheciaceae</taxon>
        <taxon>Echria</taxon>
    </lineage>
</organism>
<dbReference type="EMBL" id="MU839836">
    <property type="protein sequence ID" value="KAK1754093.1"/>
    <property type="molecule type" value="Genomic_DNA"/>
</dbReference>
<name>A0AAJ0F872_9PEZI</name>
<protein>
    <submittedName>
        <fullName evidence="1">Uncharacterized protein</fullName>
    </submittedName>
</protein>
<keyword evidence="2" id="KW-1185">Reference proteome</keyword>
<accession>A0AAJ0F872</accession>
<dbReference type="Proteomes" id="UP001239445">
    <property type="component" value="Unassembled WGS sequence"/>
</dbReference>
<evidence type="ECO:0000313" key="2">
    <source>
        <dbReference type="Proteomes" id="UP001239445"/>
    </source>
</evidence>
<dbReference type="AlphaFoldDB" id="A0AAJ0F872"/>
<proteinExistence type="predicted"/>
<reference evidence="1" key="1">
    <citation type="submission" date="2023-06" db="EMBL/GenBank/DDBJ databases">
        <title>Genome-scale phylogeny and comparative genomics of the fungal order Sordariales.</title>
        <authorList>
            <consortium name="Lawrence Berkeley National Laboratory"/>
            <person name="Hensen N."/>
            <person name="Bonometti L."/>
            <person name="Westerberg I."/>
            <person name="Brannstrom I.O."/>
            <person name="Guillou S."/>
            <person name="Cros-Aarteil S."/>
            <person name="Calhoun S."/>
            <person name="Haridas S."/>
            <person name="Kuo A."/>
            <person name="Mondo S."/>
            <person name="Pangilinan J."/>
            <person name="Riley R."/>
            <person name="Labutti K."/>
            <person name="Andreopoulos B."/>
            <person name="Lipzen A."/>
            <person name="Chen C."/>
            <person name="Yanf M."/>
            <person name="Daum C."/>
            <person name="Ng V."/>
            <person name="Clum A."/>
            <person name="Steindorff A."/>
            <person name="Ohm R."/>
            <person name="Martin F."/>
            <person name="Silar P."/>
            <person name="Natvig D."/>
            <person name="Lalanne C."/>
            <person name="Gautier V."/>
            <person name="Ament-Velasquez S.L."/>
            <person name="Kruys A."/>
            <person name="Hutchinson M.I."/>
            <person name="Powell A.J."/>
            <person name="Barry K."/>
            <person name="Miller A.N."/>
            <person name="Grigoriev I.V."/>
            <person name="Debuchy R."/>
            <person name="Gladieux P."/>
            <person name="Thoren M.H."/>
            <person name="Johannesson H."/>
        </authorList>
    </citation>
    <scope>NUCLEOTIDE SEQUENCE</scope>
    <source>
        <strain evidence="1">PSN4</strain>
    </source>
</reference>
<gene>
    <name evidence="1" type="ORF">QBC47DRAFT_362073</name>
</gene>
<comment type="caution">
    <text evidence="1">The sequence shown here is derived from an EMBL/GenBank/DDBJ whole genome shotgun (WGS) entry which is preliminary data.</text>
</comment>
<sequence length="149" mass="16118">MPSGNQNSSSPSSDKDWNSLLKHSSALGILKPDIVFSSFGHGSSIPASHFGSLNTNVSGGSTSLSSVLSSNHILGWYLWRFSGVLHDIFLAKILMYRGPRTGIYEAHLYLTFDGAREVTTPAPRDISERASFAVEEDDFAALDGVREAL</sequence>